<dbReference type="RefSeq" id="WP_024096652.1">
    <property type="nucleotide sequence ID" value="NZ_CP010588.1"/>
</dbReference>
<dbReference type="InterPro" id="IPR030678">
    <property type="entry name" value="Peptide/Ni-bd"/>
</dbReference>
<dbReference type="PANTHER" id="PTHR30290:SF10">
    <property type="entry name" value="PERIPLASMIC OLIGOPEPTIDE-BINDING PROTEIN-RELATED"/>
    <property type="match status" value="1"/>
</dbReference>
<evidence type="ECO:0000256" key="2">
    <source>
        <dbReference type="ARBA" id="ARBA00005695"/>
    </source>
</evidence>
<dbReference type="Proteomes" id="UP000217545">
    <property type="component" value="Chromosome"/>
</dbReference>
<reference evidence="6 7" key="1">
    <citation type="journal article" date="2017" name="Front. Microbiol.">
        <title>Phaeobacter piscinae sp. nov., a species of the Roseobacter group and potential aquaculture probiont.</title>
        <authorList>
            <person name="Sonnenschein E.C."/>
            <person name="Phippen C.B.W."/>
            <person name="Nielsen K.F."/>
            <person name="Mateiu R.V."/>
            <person name="Melchiorsen J."/>
            <person name="Gram L."/>
            <person name="Overmann J."/>
            <person name="Freese H.M."/>
        </authorList>
    </citation>
    <scope>NUCLEOTIDE SEQUENCE [LARGE SCALE GENOMIC DNA]</scope>
    <source>
        <strain evidence="6 7">P63</strain>
    </source>
</reference>
<evidence type="ECO:0000256" key="3">
    <source>
        <dbReference type="ARBA" id="ARBA00022448"/>
    </source>
</evidence>
<dbReference type="PANTHER" id="PTHR30290">
    <property type="entry name" value="PERIPLASMIC BINDING COMPONENT OF ABC TRANSPORTER"/>
    <property type="match status" value="1"/>
</dbReference>
<evidence type="ECO:0000259" key="5">
    <source>
        <dbReference type="Pfam" id="PF00496"/>
    </source>
</evidence>
<dbReference type="GO" id="GO:0015833">
    <property type="term" value="P:peptide transport"/>
    <property type="evidence" value="ECO:0007669"/>
    <property type="project" value="TreeGrafter"/>
</dbReference>
<dbReference type="EMBL" id="CP010784">
    <property type="protein sequence ID" value="ATF05265.1"/>
    <property type="molecule type" value="Genomic_DNA"/>
</dbReference>
<dbReference type="InterPro" id="IPR019546">
    <property type="entry name" value="TAT_signal_bac_arc"/>
</dbReference>
<gene>
    <name evidence="6" type="primary">gsiB2</name>
    <name evidence="6" type="ORF">PhaeoP63_01176</name>
</gene>
<sequence>MKDQLDFMTQSVTSGKMTRREFMGKTAALGISAAVAGSMFARAAEAAGPVKGGTLKLGSIGGGSTDSLDPAVAASQVPYHNLYQFGETLVNVTPEGGIENRVAESVEASADAKTWTFKIRKGVEFHNGKSVTAEDVMRTMERHSNDDSQSGALGIMRGIESMKADGDNFIVELTTPNADLPYLMADYHLMIQPDGGFDNPAAGIGSGAYMLEADEPGVRHMWKKNPNYWDDTRGHVDEVEIVVINDATARMAALQSGQVHIANRVEPKVAGLLDRAPNLTVRNAAGPGHYVFIMHCDTAPFDNNELRLALKYAINRDEMVDKVLRGYGSVGNDMPVNAAYPLFDDSIPQRPFDPAKAAEHYKKSGHDGSPITLRVSDVAFPGALDAAQLFQQSANAAGIPLELKREPGDGYWSEVWNAQPFCASYWGGRPVQDQMYSTAYLSTADWNDTRFKREDFDKLLFAARGELDEAKRKALYSQMGMMVRDEGGLICPMFNDFIEATSSKVQGWVVDSTGDTMAGKWSHKCWLA</sequence>
<dbReference type="PIRSF" id="PIRSF002741">
    <property type="entry name" value="MppA"/>
    <property type="match status" value="1"/>
</dbReference>
<dbReference type="GO" id="GO:0043190">
    <property type="term" value="C:ATP-binding cassette (ABC) transporter complex"/>
    <property type="evidence" value="ECO:0007669"/>
    <property type="project" value="InterPro"/>
</dbReference>
<dbReference type="NCBIfam" id="TIGR01409">
    <property type="entry name" value="TAT_signal_seq"/>
    <property type="match status" value="1"/>
</dbReference>
<dbReference type="InterPro" id="IPR000914">
    <property type="entry name" value="SBP_5_dom"/>
</dbReference>
<dbReference type="Pfam" id="PF00496">
    <property type="entry name" value="SBP_bac_5"/>
    <property type="match status" value="1"/>
</dbReference>
<evidence type="ECO:0000313" key="6">
    <source>
        <dbReference type="EMBL" id="ATF05265.1"/>
    </source>
</evidence>
<dbReference type="Gene3D" id="3.40.190.10">
    <property type="entry name" value="Periplasmic binding protein-like II"/>
    <property type="match status" value="1"/>
</dbReference>
<dbReference type="Gene3D" id="3.90.76.10">
    <property type="entry name" value="Dipeptide-binding Protein, Domain 1"/>
    <property type="match status" value="1"/>
</dbReference>
<comment type="similarity">
    <text evidence="2">Belongs to the bacterial solute-binding protein 5 family.</text>
</comment>
<name>A0AAC9Z855_9RHOB</name>
<dbReference type="GO" id="GO:1904680">
    <property type="term" value="F:peptide transmembrane transporter activity"/>
    <property type="evidence" value="ECO:0007669"/>
    <property type="project" value="TreeGrafter"/>
</dbReference>
<dbReference type="GO" id="GO:0030288">
    <property type="term" value="C:outer membrane-bounded periplasmic space"/>
    <property type="evidence" value="ECO:0007669"/>
    <property type="project" value="UniProtKB-ARBA"/>
</dbReference>
<dbReference type="InterPro" id="IPR006311">
    <property type="entry name" value="TAT_signal"/>
</dbReference>
<proteinExistence type="inferred from homology"/>
<dbReference type="SUPFAM" id="SSF53850">
    <property type="entry name" value="Periplasmic binding protein-like II"/>
    <property type="match status" value="1"/>
</dbReference>
<keyword evidence="4" id="KW-0732">Signal</keyword>
<evidence type="ECO:0000313" key="7">
    <source>
        <dbReference type="Proteomes" id="UP000217545"/>
    </source>
</evidence>
<dbReference type="InterPro" id="IPR039424">
    <property type="entry name" value="SBP_5"/>
</dbReference>
<evidence type="ECO:0000256" key="1">
    <source>
        <dbReference type="ARBA" id="ARBA00004418"/>
    </source>
</evidence>
<dbReference type="PROSITE" id="PS51318">
    <property type="entry name" value="TAT"/>
    <property type="match status" value="1"/>
</dbReference>
<dbReference type="Gene3D" id="3.10.105.10">
    <property type="entry name" value="Dipeptide-binding Protein, Domain 3"/>
    <property type="match status" value="1"/>
</dbReference>
<protein>
    <submittedName>
        <fullName evidence="6">Glutathione-binding protein GsiB</fullName>
    </submittedName>
</protein>
<accession>A0AAC9Z855</accession>
<organism evidence="6 7">
    <name type="scientific">Phaeobacter gallaeciensis</name>
    <dbReference type="NCBI Taxonomy" id="60890"/>
    <lineage>
        <taxon>Bacteria</taxon>
        <taxon>Pseudomonadati</taxon>
        <taxon>Pseudomonadota</taxon>
        <taxon>Alphaproteobacteria</taxon>
        <taxon>Rhodobacterales</taxon>
        <taxon>Roseobacteraceae</taxon>
        <taxon>Phaeobacter</taxon>
    </lineage>
</organism>
<comment type="subcellular location">
    <subcellularLocation>
        <location evidence="1">Periplasm</location>
    </subcellularLocation>
</comment>
<evidence type="ECO:0000256" key="4">
    <source>
        <dbReference type="ARBA" id="ARBA00022729"/>
    </source>
</evidence>
<dbReference type="AlphaFoldDB" id="A0AAC9Z855"/>
<keyword evidence="3" id="KW-0813">Transport</keyword>
<dbReference type="GeneID" id="31845615"/>
<feature type="domain" description="Solute-binding protein family 5" evidence="5">
    <location>
        <begin position="98"/>
        <end position="447"/>
    </location>
</feature>
<dbReference type="CDD" id="cd08503">
    <property type="entry name" value="PBP2_NikA_DppA_OppA_like_17"/>
    <property type="match status" value="1"/>
</dbReference>